<evidence type="ECO:0000313" key="3">
    <source>
        <dbReference type="Proteomes" id="UP000240530"/>
    </source>
</evidence>
<dbReference type="AlphaFoldDB" id="A0A2T3KT44"/>
<feature type="domain" description="Transcription elongation factor GreA/GreB C-terminal" evidence="1">
    <location>
        <begin position="37"/>
        <end position="109"/>
    </location>
</feature>
<dbReference type="InterPro" id="IPR036953">
    <property type="entry name" value="GreA/GreB_C_sf"/>
</dbReference>
<protein>
    <recommendedName>
        <fullName evidence="1">Transcription elongation factor GreA/GreB C-terminal domain-containing protein</fullName>
    </recommendedName>
</protein>
<comment type="caution">
    <text evidence="2">The sequence shown here is derived from an EMBL/GenBank/DDBJ whole genome shotgun (WGS) entry which is preliminary data.</text>
</comment>
<dbReference type="RefSeq" id="WP_107185537.1">
    <property type="nucleotide sequence ID" value="NZ_CP131574.1"/>
</dbReference>
<gene>
    <name evidence="2" type="ORF">C0W93_14650</name>
</gene>
<evidence type="ECO:0000259" key="1">
    <source>
        <dbReference type="Pfam" id="PF01272"/>
    </source>
</evidence>
<dbReference type="GO" id="GO:0032784">
    <property type="term" value="P:regulation of DNA-templated transcription elongation"/>
    <property type="evidence" value="ECO:0007669"/>
    <property type="project" value="InterPro"/>
</dbReference>
<dbReference type="InterPro" id="IPR018151">
    <property type="entry name" value="TF_GreA/GreB_CS"/>
</dbReference>
<dbReference type="PROSITE" id="PS00830">
    <property type="entry name" value="GREAB_2"/>
    <property type="match status" value="1"/>
</dbReference>
<sequence length="116" mass="13178">MLSLIKHSLSMIIKPHTLDNLLNKTDRTKKEQFDLNMVYVDSIITLEDLVSRQNHCYKLSIPSDICTMSRSLSIFSPLGSELIGRKVGDEIHIRENNGKLCWLKIISVEKSSSCNS</sequence>
<dbReference type="SUPFAM" id="SSF54534">
    <property type="entry name" value="FKBP-like"/>
    <property type="match status" value="1"/>
</dbReference>
<dbReference type="InterPro" id="IPR001437">
    <property type="entry name" value="Tscrpt_elong_fac_GreA/B_C"/>
</dbReference>
<dbReference type="EMBL" id="PYNS01000017">
    <property type="protein sequence ID" value="PSV09642.1"/>
    <property type="molecule type" value="Genomic_DNA"/>
</dbReference>
<proteinExistence type="predicted"/>
<name>A0A2T3KT44_PHOLD</name>
<dbReference type="GO" id="GO:0003677">
    <property type="term" value="F:DNA binding"/>
    <property type="evidence" value="ECO:0007669"/>
    <property type="project" value="InterPro"/>
</dbReference>
<organism evidence="2 3">
    <name type="scientific">Photobacterium leiognathi subsp. mandapamensis</name>
    <name type="common">Photobacterium mandapamensis</name>
    <dbReference type="NCBI Taxonomy" id="48408"/>
    <lineage>
        <taxon>Bacteria</taxon>
        <taxon>Pseudomonadati</taxon>
        <taxon>Pseudomonadota</taxon>
        <taxon>Gammaproteobacteria</taxon>
        <taxon>Vibrionales</taxon>
        <taxon>Vibrionaceae</taxon>
        <taxon>Photobacterium</taxon>
    </lineage>
</organism>
<dbReference type="InterPro" id="IPR023459">
    <property type="entry name" value="Tscrpt_elong_fac_GreA/B_fam"/>
</dbReference>
<reference evidence="2 3" key="1">
    <citation type="submission" date="2018-03" db="EMBL/GenBank/DDBJ databases">
        <title>Whole genome sequencing of Histamine producing bacteria.</title>
        <authorList>
            <person name="Butler K."/>
        </authorList>
    </citation>
    <scope>NUCLEOTIDE SEQUENCE [LARGE SCALE GENOMIC DNA]</scope>
    <source>
        <strain evidence="2 3">Res.4.1</strain>
    </source>
</reference>
<evidence type="ECO:0000313" key="2">
    <source>
        <dbReference type="EMBL" id="PSV09642.1"/>
    </source>
</evidence>
<dbReference type="Gene3D" id="3.10.50.30">
    <property type="entry name" value="Transcription elongation factor, GreA/GreB, C-terminal domain"/>
    <property type="match status" value="1"/>
</dbReference>
<dbReference type="Pfam" id="PF01272">
    <property type="entry name" value="GreA_GreB"/>
    <property type="match status" value="1"/>
</dbReference>
<dbReference type="PIRSF" id="PIRSF006092">
    <property type="entry name" value="GreA_GreB"/>
    <property type="match status" value="1"/>
</dbReference>
<dbReference type="GO" id="GO:0070063">
    <property type="term" value="F:RNA polymerase binding"/>
    <property type="evidence" value="ECO:0007669"/>
    <property type="project" value="InterPro"/>
</dbReference>
<dbReference type="Proteomes" id="UP000240530">
    <property type="component" value="Unassembled WGS sequence"/>
</dbReference>
<accession>A0A2T3KT44</accession>